<protein>
    <submittedName>
        <fullName evidence="2">Uncharacterized protein</fullName>
    </submittedName>
</protein>
<dbReference type="Proteomes" id="UP000054783">
    <property type="component" value="Unassembled WGS sequence"/>
</dbReference>
<keyword evidence="3" id="KW-1185">Reference proteome</keyword>
<feature type="transmembrane region" description="Helical" evidence="1">
    <location>
        <begin position="66"/>
        <end position="84"/>
    </location>
</feature>
<dbReference type="AlphaFoldDB" id="A0A0V1A9G2"/>
<reference evidence="2 3" key="1">
    <citation type="submission" date="2015-01" db="EMBL/GenBank/DDBJ databases">
        <title>Evolution of Trichinella species and genotypes.</title>
        <authorList>
            <person name="Korhonen P.K."/>
            <person name="Edoardo P."/>
            <person name="Giuseppe L.R."/>
            <person name="Gasser R.B."/>
        </authorList>
    </citation>
    <scope>NUCLEOTIDE SEQUENCE [LARGE SCALE GENOMIC DNA]</scope>
    <source>
        <strain evidence="2">ISS2496</strain>
    </source>
</reference>
<gene>
    <name evidence="2" type="ORF">T12_12968</name>
</gene>
<evidence type="ECO:0000313" key="2">
    <source>
        <dbReference type="EMBL" id="KRY21499.1"/>
    </source>
</evidence>
<dbReference type="EMBL" id="JYDQ01000016">
    <property type="protein sequence ID" value="KRY21499.1"/>
    <property type="molecule type" value="Genomic_DNA"/>
</dbReference>
<evidence type="ECO:0000313" key="3">
    <source>
        <dbReference type="Proteomes" id="UP000054783"/>
    </source>
</evidence>
<accession>A0A0V1A9G2</accession>
<organism evidence="2 3">
    <name type="scientific">Trichinella patagoniensis</name>
    <dbReference type="NCBI Taxonomy" id="990121"/>
    <lineage>
        <taxon>Eukaryota</taxon>
        <taxon>Metazoa</taxon>
        <taxon>Ecdysozoa</taxon>
        <taxon>Nematoda</taxon>
        <taxon>Enoplea</taxon>
        <taxon>Dorylaimia</taxon>
        <taxon>Trichinellida</taxon>
        <taxon>Trichinellidae</taxon>
        <taxon>Trichinella</taxon>
    </lineage>
</organism>
<comment type="caution">
    <text evidence="2">The sequence shown here is derived from an EMBL/GenBank/DDBJ whole genome shotgun (WGS) entry which is preliminary data.</text>
</comment>
<evidence type="ECO:0000256" key="1">
    <source>
        <dbReference type="SAM" id="Phobius"/>
    </source>
</evidence>
<keyword evidence="1" id="KW-0812">Transmembrane</keyword>
<keyword evidence="1" id="KW-0472">Membrane</keyword>
<name>A0A0V1A9G2_9BILA</name>
<keyword evidence="1" id="KW-1133">Transmembrane helix</keyword>
<feature type="non-terminal residue" evidence="2">
    <location>
        <position position="1"/>
    </location>
</feature>
<sequence>LLTLSGCSLEPGNGACTISTSWCCINVEIASVQRRVGTSPLCSPELSSDFTDCGCIAASNGHEHRIIIITMLFFACLIFLPATFRQIIKQRCDDVERVQ</sequence>
<proteinExistence type="predicted"/>